<evidence type="ECO:0000256" key="5">
    <source>
        <dbReference type="ARBA" id="ARBA00022448"/>
    </source>
</evidence>
<dbReference type="Gene3D" id="1.20.1270.60">
    <property type="entry name" value="Arfaptin homology (AH) domain/BAR domain"/>
    <property type="match status" value="1"/>
</dbReference>
<evidence type="ECO:0000256" key="7">
    <source>
        <dbReference type="ARBA" id="ARBA00022553"/>
    </source>
</evidence>
<feature type="region of interest" description="Disordered" evidence="11">
    <location>
        <begin position="1174"/>
        <end position="1195"/>
    </location>
</feature>
<gene>
    <name evidence="13" type="ORF">PFL1_05436</name>
</gene>
<comment type="similarity">
    <text evidence="4">Belongs to the sorting nexin family.</text>
</comment>
<dbReference type="GO" id="GO:0045053">
    <property type="term" value="P:protein retention in Golgi apparatus"/>
    <property type="evidence" value="ECO:0007669"/>
    <property type="project" value="TreeGrafter"/>
</dbReference>
<evidence type="ECO:0000256" key="6">
    <source>
        <dbReference type="ARBA" id="ARBA00022490"/>
    </source>
</evidence>
<feature type="compositionally biased region" description="Low complexity" evidence="11">
    <location>
        <begin position="458"/>
        <end position="478"/>
    </location>
</feature>
<evidence type="ECO:0000256" key="4">
    <source>
        <dbReference type="ARBA" id="ARBA00010883"/>
    </source>
</evidence>
<dbReference type="RefSeq" id="XP_007881157.1">
    <property type="nucleotide sequence ID" value="XM_007882966.1"/>
</dbReference>
<dbReference type="InterPro" id="IPR015404">
    <property type="entry name" value="Vps5_C"/>
</dbReference>
<dbReference type="Pfam" id="PF00787">
    <property type="entry name" value="PX"/>
    <property type="match status" value="1"/>
</dbReference>
<feature type="compositionally biased region" description="Low complexity" evidence="11">
    <location>
        <begin position="514"/>
        <end position="545"/>
    </location>
</feature>
<comment type="subcellular location">
    <subcellularLocation>
        <location evidence="2">Cytoplasm</location>
    </subcellularLocation>
    <subcellularLocation>
        <location evidence="3">Golgi apparatus</location>
    </subcellularLocation>
    <subcellularLocation>
        <location evidence="1">Membrane</location>
        <topology evidence="1">Peripheral membrane protein</topology>
        <orientation evidence="1">Cytoplasmic side</orientation>
    </subcellularLocation>
</comment>
<dbReference type="InterPro" id="IPR036871">
    <property type="entry name" value="PX_dom_sf"/>
</dbReference>
<protein>
    <recommendedName>
        <fullName evidence="12">PX domain-containing protein</fullName>
    </recommendedName>
</protein>
<evidence type="ECO:0000256" key="3">
    <source>
        <dbReference type="ARBA" id="ARBA00004555"/>
    </source>
</evidence>
<feature type="compositionally biased region" description="Polar residues" evidence="11">
    <location>
        <begin position="495"/>
        <end position="508"/>
    </location>
</feature>
<feature type="compositionally biased region" description="Low complexity" evidence="11">
    <location>
        <begin position="553"/>
        <end position="572"/>
    </location>
</feature>
<feature type="compositionally biased region" description="Polar residues" evidence="11">
    <location>
        <begin position="717"/>
        <end position="726"/>
    </location>
</feature>
<dbReference type="GO" id="GO:0030904">
    <property type="term" value="C:retromer complex"/>
    <property type="evidence" value="ECO:0007669"/>
    <property type="project" value="UniProtKB-ARBA"/>
</dbReference>
<dbReference type="eggNOG" id="KOG1430">
    <property type="taxonomic scope" value="Eukaryota"/>
</dbReference>
<dbReference type="FunFam" id="3.40.50.720:FF:000357">
    <property type="entry name" value="Methionine adenosyltransferase 2 subunit beta"/>
    <property type="match status" value="1"/>
</dbReference>
<accession>A0A061H594</accession>
<dbReference type="FunFam" id="1.20.1270.60:FF:000022">
    <property type="entry name" value="Sorting nexin 3 protein"/>
    <property type="match status" value="1"/>
</dbReference>
<keyword evidence="8" id="KW-0653">Protein transport</keyword>
<dbReference type="GO" id="GO:0015031">
    <property type="term" value="P:protein transport"/>
    <property type="evidence" value="ECO:0007669"/>
    <property type="project" value="UniProtKB-KW"/>
</dbReference>
<dbReference type="InterPro" id="IPR037868">
    <property type="entry name" value="PX_Vps5"/>
</dbReference>
<evidence type="ECO:0000256" key="1">
    <source>
        <dbReference type="ARBA" id="ARBA00004287"/>
    </source>
</evidence>
<dbReference type="GeneID" id="19319527"/>
<dbReference type="GO" id="GO:0042147">
    <property type="term" value="P:retrograde transport, endosome to Golgi"/>
    <property type="evidence" value="ECO:0007669"/>
    <property type="project" value="TreeGrafter"/>
</dbReference>
<keyword evidence="5" id="KW-0813">Transport</keyword>
<evidence type="ECO:0000313" key="14">
    <source>
        <dbReference type="Proteomes" id="UP000053664"/>
    </source>
</evidence>
<feature type="domain" description="PX" evidence="12">
    <location>
        <begin position="788"/>
        <end position="904"/>
    </location>
</feature>
<proteinExistence type="inferred from homology"/>
<keyword evidence="9" id="KW-0333">Golgi apparatus</keyword>
<sequence length="1195" mass="128160">MKVLVTGASGLLGRAVHARFLEHHHQVKALAFTRADPQRSLEKLDLTDETALKACLDDFQPDVIIHTAAERRPDVVERDPQASNAINVDVPASLAQLAAHLPTVPLLVNISTDYVFDGSKPPYKVDDHANPLNSYGVSKLQGERAVAQHAKPGHFTNLRVPVLYGAAAANSESAVNVLLDAIQPRTDGSAVKCDAYAVRYPTCVDDVATALVRLSDVFAQQPADAKDIPPTTHFSAKEAMTKYDMCLVLSRVANAVGLETRTDHLDPEYEVDPLAATARPRHCKLDTSVLEGLGVPIDFVPFEEWWRPYLAEKLRAQREEEARLAAEAEARRLAAEEEERKRREAEEAEARRKAEEEEERLRKQKEEEEREAERLRLQREKEAAEAEEAERRRVREAEAEAEVERKRKADEEAASASAAAAAVEQADGAAQAADGDKPADDGEAAGTSEAAPADLTGSPSATAAAAAASTSRPTSPSAELADDPAGPDEPPRSSPLGSPNPSFSSLQARPTPPATSGLPSPSSSVPPSIRSVHRPSSPIDGSSSVDHQHQQQEQDGQTAALGTTPTASTTGLAGPGAGPGATTSGPAPIDSPLNLSAAGDDLRRRSSAAGGAHGSGSMLAERSMSGSSAGGPSRLASLTDEKNLFGGTVRALDIQGAGGKARAGEADGDNDSDGYGQPSPRTDHAVPGGFQRGTFGTAVGGAPAQAATAGGGFGVDSTHSIHSEPSTGAGRVSSEGSSSQQPHALPPAQQQPPAQVQPPPQLYHRSSFDAAQLERERQERERAARKRWEFGIRVGDPQKVGDPMTAHIVYTVRTTTDCPRFRASQFSALRRYKDFRWLHAALVQNNPGIIVPPVPEKVTIGRFAAELVEARRLGLETCINKIASHPVLQQDDDLRLFLESDNFGADVKARDAVKGAIVTPEQKTRKSWVPGVVAMSSSGATHKFHEFDEWFETQKVYLDSLEGCLRQVVKSISGVSNQRKELAGAVAEMANVLVTLGGSSLSRSVSTCFAGLAEVQKRAYEIEEQLAEADVRQLGTVMYEYERTVGSIRKAFATRLDVWQAWQRACDEQHKMQARYNKVRAGGSGVSSHHLSSLLSDVSEAEARALERERDFHVVSERCKSEMERLDLERVDDFRGALQAWLDGLVSRQQDVVDEWEAYLALVGRQMGLNPAASASASASVSVSEGEQQPSSSSS</sequence>
<dbReference type="Pfam" id="PF04321">
    <property type="entry name" value="RmlD_sub_bind"/>
    <property type="match status" value="1"/>
</dbReference>
<dbReference type="GO" id="GO:0005829">
    <property type="term" value="C:cytosol"/>
    <property type="evidence" value="ECO:0007669"/>
    <property type="project" value="GOC"/>
</dbReference>
<evidence type="ECO:0000313" key="13">
    <source>
        <dbReference type="EMBL" id="EPQ27155.1"/>
    </source>
</evidence>
<dbReference type="SUPFAM" id="SSF51735">
    <property type="entry name" value="NAD(P)-binding Rossmann-fold domains"/>
    <property type="match status" value="1"/>
</dbReference>
<dbReference type="GO" id="GO:0005768">
    <property type="term" value="C:endosome"/>
    <property type="evidence" value="ECO:0007669"/>
    <property type="project" value="TreeGrafter"/>
</dbReference>
<dbReference type="SUPFAM" id="SSF64268">
    <property type="entry name" value="PX domain"/>
    <property type="match status" value="1"/>
</dbReference>
<evidence type="ECO:0000256" key="10">
    <source>
        <dbReference type="ARBA" id="ARBA00023136"/>
    </source>
</evidence>
<reference evidence="13 14" key="1">
    <citation type="journal article" date="2013" name="Plant Cell">
        <title>The transition from a phytopathogenic smut ancestor to an anamorphic biocontrol agent deciphered by comparative whole-genome analysis.</title>
        <authorList>
            <person name="Lefebvre F."/>
            <person name="Joly D.L."/>
            <person name="Labbe C."/>
            <person name="Teichmann B."/>
            <person name="Linning R."/>
            <person name="Belzile F."/>
            <person name="Bakkeren G."/>
            <person name="Belanger R.R."/>
        </authorList>
    </citation>
    <scope>NUCLEOTIDE SEQUENCE [LARGE SCALE GENOMIC DNA]</scope>
    <source>
        <strain evidence="13 14">PF-1</strain>
    </source>
</reference>
<feature type="compositionally biased region" description="Low complexity" evidence="11">
    <location>
        <begin position="740"/>
        <end position="754"/>
    </location>
</feature>
<dbReference type="InterPro" id="IPR027267">
    <property type="entry name" value="AH/BAR_dom_sf"/>
</dbReference>
<dbReference type="PANTHER" id="PTHR10555">
    <property type="entry name" value="SORTING NEXIN"/>
    <property type="match status" value="1"/>
</dbReference>
<dbReference type="PROSITE" id="PS50195">
    <property type="entry name" value="PX"/>
    <property type="match status" value="1"/>
</dbReference>
<dbReference type="Gene3D" id="3.30.1520.10">
    <property type="entry name" value="Phox-like domain"/>
    <property type="match status" value="1"/>
</dbReference>
<evidence type="ECO:0000256" key="8">
    <source>
        <dbReference type="ARBA" id="ARBA00022927"/>
    </source>
</evidence>
<dbReference type="OrthoDB" id="271164at2759"/>
<dbReference type="InterPro" id="IPR036291">
    <property type="entry name" value="NAD(P)-bd_dom_sf"/>
</dbReference>
<keyword evidence="7" id="KW-0597">Phosphoprotein</keyword>
<feature type="compositionally biased region" description="Basic and acidic residues" evidence="11">
    <location>
        <begin position="347"/>
        <end position="411"/>
    </location>
</feature>
<evidence type="ECO:0000256" key="9">
    <source>
        <dbReference type="ARBA" id="ARBA00023034"/>
    </source>
</evidence>
<dbReference type="Proteomes" id="UP000053664">
    <property type="component" value="Unassembled WGS sequence"/>
</dbReference>
<feature type="region of interest" description="Disordered" evidence="11">
    <location>
        <begin position="347"/>
        <end position="639"/>
    </location>
</feature>
<dbReference type="GO" id="GO:0035091">
    <property type="term" value="F:phosphatidylinositol binding"/>
    <property type="evidence" value="ECO:0007669"/>
    <property type="project" value="InterPro"/>
</dbReference>
<evidence type="ECO:0000256" key="2">
    <source>
        <dbReference type="ARBA" id="ARBA00004496"/>
    </source>
</evidence>
<dbReference type="eggNOG" id="KOG2273">
    <property type="taxonomic scope" value="Eukaryota"/>
</dbReference>
<name>A0A061H594_9BASI</name>
<evidence type="ECO:0000259" key="12">
    <source>
        <dbReference type="PROSITE" id="PS50195"/>
    </source>
</evidence>
<dbReference type="KEGG" id="pfp:PFL1_05436"/>
<organism evidence="13 14">
    <name type="scientific">Pseudozyma flocculosa PF-1</name>
    <dbReference type="NCBI Taxonomy" id="1277687"/>
    <lineage>
        <taxon>Eukaryota</taxon>
        <taxon>Fungi</taxon>
        <taxon>Dikarya</taxon>
        <taxon>Basidiomycota</taxon>
        <taxon>Ustilaginomycotina</taxon>
        <taxon>Ustilaginomycetes</taxon>
        <taxon>Ustilaginales</taxon>
        <taxon>Ustilaginaceae</taxon>
        <taxon>Pseudozyma</taxon>
    </lineage>
</organism>
<dbReference type="Gene3D" id="3.40.50.720">
    <property type="entry name" value="NAD(P)-binding Rossmann-like Domain"/>
    <property type="match status" value="1"/>
</dbReference>
<dbReference type="AlphaFoldDB" id="A0A061H594"/>
<evidence type="ECO:0000256" key="11">
    <source>
        <dbReference type="SAM" id="MobiDB-lite"/>
    </source>
</evidence>
<feature type="compositionally biased region" description="Low complexity" evidence="11">
    <location>
        <begin position="414"/>
        <end position="433"/>
    </location>
</feature>
<dbReference type="InterPro" id="IPR029903">
    <property type="entry name" value="RmlD-like-bd"/>
</dbReference>
<keyword evidence="10" id="KW-0472">Membrane</keyword>
<dbReference type="EMBL" id="KE361641">
    <property type="protein sequence ID" value="EPQ27155.1"/>
    <property type="molecule type" value="Genomic_DNA"/>
</dbReference>
<dbReference type="CDD" id="cd05254">
    <property type="entry name" value="dTDP_HR_like_SDR_e"/>
    <property type="match status" value="1"/>
</dbReference>
<feature type="compositionally biased region" description="Low complexity" evidence="11">
    <location>
        <begin position="696"/>
        <end position="708"/>
    </location>
</feature>
<dbReference type="HOGENOM" id="CLU_009109_0_0_1"/>
<dbReference type="CDD" id="cd06861">
    <property type="entry name" value="PX_Vps5p"/>
    <property type="match status" value="1"/>
</dbReference>
<keyword evidence="6" id="KW-0963">Cytoplasm</keyword>
<dbReference type="InterPro" id="IPR001683">
    <property type="entry name" value="PX_dom"/>
</dbReference>
<dbReference type="PANTHER" id="PTHR10555:SF170">
    <property type="entry name" value="FI18122P1"/>
    <property type="match status" value="1"/>
</dbReference>
<dbReference type="Pfam" id="PF09325">
    <property type="entry name" value="Vps5"/>
    <property type="match status" value="1"/>
</dbReference>
<dbReference type="SMART" id="SM00312">
    <property type="entry name" value="PX"/>
    <property type="match status" value="1"/>
</dbReference>
<feature type="region of interest" description="Disordered" evidence="11">
    <location>
        <begin position="653"/>
        <end position="762"/>
    </location>
</feature>
<dbReference type="GO" id="GO:0005794">
    <property type="term" value="C:Golgi apparatus"/>
    <property type="evidence" value="ECO:0007669"/>
    <property type="project" value="UniProtKB-SubCell"/>
</dbReference>